<name>A0A1I7GVI4_9FLAO</name>
<organism evidence="2 3">
    <name type="scientific">Pustulibacterium marinum</name>
    <dbReference type="NCBI Taxonomy" id="1224947"/>
    <lineage>
        <taxon>Bacteria</taxon>
        <taxon>Pseudomonadati</taxon>
        <taxon>Bacteroidota</taxon>
        <taxon>Flavobacteriia</taxon>
        <taxon>Flavobacteriales</taxon>
        <taxon>Flavobacteriaceae</taxon>
        <taxon>Pustulibacterium</taxon>
    </lineage>
</organism>
<gene>
    <name evidence="2" type="ORF">SAMN05216480_10618</name>
</gene>
<reference evidence="3" key="1">
    <citation type="submission" date="2016-10" db="EMBL/GenBank/DDBJ databases">
        <authorList>
            <person name="Varghese N."/>
            <person name="Submissions S."/>
        </authorList>
    </citation>
    <scope>NUCLEOTIDE SEQUENCE [LARGE SCALE GENOMIC DNA]</scope>
    <source>
        <strain evidence="3">CGMCC 1.12333</strain>
    </source>
</reference>
<evidence type="ECO:0000313" key="2">
    <source>
        <dbReference type="EMBL" id="SFU52448.1"/>
    </source>
</evidence>
<dbReference type="Proteomes" id="UP000199138">
    <property type="component" value="Unassembled WGS sequence"/>
</dbReference>
<dbReference type="AlphaFoldDB" id="A0A1I7GVI4"/>
<keyword evidence="1" id="KW-0472">Membrane</keyword>
<keyword evidence="1" id="KW-1133">Transmembrane helix</keyword>
<feature type="transmembrane region" description="Helical" evidence="1">
    <location>
        <begin position="5"/>
        <end position="23"/>
    </location>
</feature>
<protein>
    <submittedName>
        <fullName evidence="2">Uncharacterized protein</fullName>
    </submittedName>
</protein>
<proteinExistence type="predicted"/>
<dbReference type="EMBL" id="FPBK01000006">
    <property type="protein sequence ID" value="SFU52448.1"/>
    <property type="molecule type" value="Genomic_DNA"/>
</dbReference>
<dbReference type="RefSeq" id="WP_093024915.1">
    <property type="nucleotide sequence ID" value="NZ_FPBK01000006.1"/>
</dbReference>
<evidence type="ECO:0000313" key="3">
    <source>
        <dbReference type="Proteomes" id="UP000199138"/>
    </source>
</evidence>
<evidence type="ECO:0000256" key="1">
    <source>
        <dbReference type="SAM" id="Phobius"/>
    </source>
</evidence>
<keyword evidence="1" id="KW-0812">Transmembrane</keyword>
<sequence length="64" mass="7142">MKTYLGAIGVLLATIILLIYNISQLDFEHFSDNKFGGIVSNLLLIISMILLIYALKKGDKTLKK</sequence>
<dbReference type="OrthoDB" id="1453837at2"/>
<feature type="transmembrane region" description="Helical" evidence="1">
    <location>
        <begin position="35"/>
        <end position="55"/>
    </location>
</feature>
<accession>A0A1I7GVI4</accession>
<keyword evidence="3" id="KW-1185">Reference proteome</keyword>
<dbReference type="STRING" id="1224947.SAMN05216480_10618"/>